<dbReference type="EMBL" id="GBXM01041258">
    <property type="protein sequence ID" value="JAH67319.1"/>
    <property type="molecule type" value="Transcribed_RNA"/>
</dbReference>
<evidence type="ECO:0000313" key="1">
    <source>
        <dbReference type="EMBL" id="JAH76663.1"/>
    </source>
</evidence>
<reference evidence="1" key="1">
    <citation type="submission" date="2014-11" db="EMBL/GenBank/DDBJ databases">
        <authorList>
            <person name="Amaro Gonzalez C."/>
        </authorList>
    </citation>
    <scope>NUCLEOTIDE SEQUENCE</scope>
</reference>
<name>A0A0E9VHG6_ANGAN</name>
<sequence>MTSESVLAYCMRIGLL</sequence>
<reference evidence="1" key="2">
    <citation type="journal article" date="2015" name="Fish Shellfish Immunol.">
        <title>Early steps in the European eel (Anguilla anguilla)-Vibrio vulnificus interaction in the gills: Role of the RtxA13 toxin.</title>
        <authorList>
            <person name="Callol A."/>
            <person name="Pajuelo D."/>
            <person name="Ebbesson L."/>
            <person name="Teles M."/>
            <person name="MacKenzie S."/>
            <person name="Amaro C."/>
        </authorList>
    </citation>
    <scope>NUCLEOTIDE SEQUENCE</scope>
</reference>
<organism evidence="1">
    <name type="scientific">Anguilla anguilla</name>
    <name type="common">European freshwater eel</name>
    <name type="synonym">Muraena anguilla</name>
    <dbReference type="NCBI Taxonomy" id="7936"/>
    <lineage>
        <taxon>Eukaryota</taxon>
        <taxon>Metazoa</taxon>
        <taxon>Chordata</taxon>
        <taxon>Craniata</taxon>
        <taxon>Vertebrata</taxon>
        <taxon>Euteleostomi</taxon>
        <taxon>Actinopterygii</taxon>
        <taxon>Neopterygii</taxon>
        <taxon>Teleostei</taxon>
        <taxon>Anguilliformes</taxon>
        <taxon>Anguillidae</taxon>
        <taxon>Anguilla</taxon>
    </lineage>
</organism>
<proteinExistence type="predicted"/>
<protein>
    <submittedName>
        <fullName evidence="1">Uncharacterized protein</fullName>
    </submittedName>
</protein>
<accession>A0A0E9VHG6</accession>
<dbReference type="EMBL" id="GBXM01031914">
    <property type="protein sequence ID" value="JAH76663.1"/>
    <property type="molecule type" value="Transcribed_RNA"/>
</dbReference>
<dbReference type="AlphaFoldDB" id="A0A0E9VHG6"/>
<dbReference type="EMBL" id="GBXM01065179">
    <property type="protein sequence ID" value="JAH43398.1"/>
    <property type="molecule type" value="Transcribed_RNA"/>
</dbReference>